<name>A0A9P0HBI3_NEZVI</name>
<feature type="domain" description="Spt4/RpoE2 zinc finger" evidence="13">
    <location>
        <begin position="13"/>
        <end position="90"/>
    </location>
</feature>
<dbReference type="InterPro" id="IPR038510">
    <property type="entry name" value="Spt4_sf"/>
</dbReference>
<dbReference type="SUPFAM" id="SSF63393">
    <property type="entry name" value="RNA polymerase subunits"/>
    <property type="match status" value="1"/>
</dbReference>
<protein>
    <recommendedName>
        <fullName evidence="3 12">Transcription elongation factor SPT4</fullName>
    </recommendedName>
</protein>
<dbReference type="Gene3D" id="3.30.40.210">
    <property type="match status" value="1"/>
</dbReference>
<dbReference type="PIRSF" id="PIRSF025023">
    <property type="entry name" value="Spt4"/>
    <property type="match status" value="1"/>
</dbReference>
<dbReference type="SMART" id="SM01389">
    <property type="entry name" value="Spt4"/>
    <property type="match status" value="1"/>
</dbReference>
<evidence type="ECO:0000256" key="4">
    <source>
        <dbReference type="ARBA" id="ARBA00022491"/>
    </source>
</evidence>
<keyword evidence="8" id="KW-0805">Transcription regulation</keyword>
<keyword evidence="10 12" id="KW-0804">Transcription</keyword>
<evidence type="ECO:0000256" key="8">
    <source>
        <dbReference type="ARBA" id="ARBA00023015"/>
    </source>
</evidence>
<evidence type="ECO:0000256" key="9">
    <source>
        <dbReference type="ARBA" id="ARBA00023159"/>
    </source>
</evidence>
<dbReference type="GO" id="GO:0000993">
    <property type="term" value="F:RNA polymerase II complex binding"/>
    <property type="evidence" value="ECO:0007669"/>
    <property type="project" value="TreeGrafter"/>
</dbReference>
<dbReference type="InterPro" id="IPR029040">
    <property type="entry name" value="RPABC4/Spt4"/>
</dbReference>
<dbReference type="CDD" id="cd07973">
    <property type="entry name" value="Spt4"/>
    <property type="match status" value="1"/>
</dbReference>
<dbReference type="Proteomes" id="UP001152798">
    <property type="component" value="Chromosome 4"/>
</dbReference>
<keyword evidence="15" id="KW-1185">Reference proteome</keyword>
<comment type="subcellular location">
    <subcellularLocation>
        <location evidence="1 12">Nucleus</location>
    </subcellularLocation>
</comment>
<evidence type="ECO:0000256" key="5">
    <source>
        <dbReference type="ARBA" id="ARBA00022723"/>
    </source>
</evidence>
<dbReference type="FunFam" id="3.30.40.210:FF:000001">
    <property type="entry name" value="Transcription elongation factor SPT4"/>
    <property type="match status" value="1"/>
</dbReference>
<sequence>MKASILPRELRGCRACLSCSLIKTFDQFEQEGCENCEQFLHLKKNRDNVHDCTSANFDGFIGMSCPEDSWVAKWQRMTTFVPGVYAISVAGTLPPHIIREMKKKDRVYRSRDTSLR</sequence>
<proteinExistence type="inferred from homology"/>
<evidence type="ECO:0000256" key="10">
    <source>
        <dbReference type="ARBA" id="ARBA00023163"/>
    </source>
</evidence>
<evidence type="ECO:0000256" key="2">
    <source>
        <dbReference type="ARBA" id="ARBA00010464"/>
    </source>
</evidence>
<evidence type="ECO:0000313" key="15">
    <source>
        <dbReference type="Proteomes" id="UP001152798"/>
    </source>
</evidence>
<comment type="similarity">
    <text evidence="2 12">Belongs to the SPT4 family.</text>
</comment>
<evidence type="ECO:0000256" key="3">
    <source>
        <dbReference type="ARBA" id="ARBA00020182"/>
    </source>
</evidence>
<evidence type="ECO:0000259" key="13">
    <source>
        <dbReference type="SMART" id="SM01389"/>
    </source>
</evidence>
<gene>
    <name evidence="14" type="ORF">NEZAVI_LOCUS8726</name>
</gene>
<dbReference type="OrthoDB" id="248751at2759"/>
<evidence type="ECO:0000313" key="14">
    <source>
        <dbReference type="EMBL" id="CAH1399238.1"/>
    </source>
</evidence>
<keyword evidence="5" id="KW-0479">Metal-binding</keyword>
<dbReference type="PANTHER" id="PTHR12882:SF1">
    <property type="entry name" value="TRANSCRIPTION ELONGATION FACTOR SPT4"/>
    <property type="match status" value="1"/>
</dbReference>
<dbReference type="GO" id="GO:0008270">
    <property type="term" value="F:zinc ion binding"/>
    <property type="evidence" value="ECO:0007669"/>
    <property type="project" value="UniProtKB-KW"/>
</dbReference>
<comment type="function">
    <text evidence="12">Component of the DRB sensitivity-inducing factor complex (DSIF complex), which regulates transcription elongation by RNA polymerase II.</text>
</comment>
<keyword evidence="9" id="KW-0010">Activator</keyword>
<dbReference type="GO" id="GO:0006355">
    <property type="term" value="P:regulation of DNA-templated transcription"/>
    <property type="evidence" value="ECO:0007669"/>
    <property type="project" value="InterPro"/>
</dbReference>
<evidence type="ECO:0000256" key="11">
    <source>
        <dbReference type="ARBA" id="ARBA00023242"/>
    </source>
</evidence>
<keyword evidence="4" id="KW-0678">Repressor</keyword>
<dbReference type="Pfam" id="PF06093">
    <property type="entry name" value="Spt4"/>
    <property type="match status" value="1"/>
</dbReference>
<keyword evidence="6" id="KW-0863">Zinc-finger</keyword>
<evidence type="ECO:0000256" key="1">
    <source>
        <dbReference type="ARBA" id="ARBA00004123"/>
    </source>
</evidence>
<organism evidence="14 15">
    <name type="scientific">Nezara viridula</name>
    <name type="common">Southern green stink bug</name>
    <name type="synonym">Cimex viridulus</name>
    <dbReference type="NCBI Taxonomy" id="85310"/>
    <lineage>
        <taxon>Eukaryota</taxon>
        <taxon>Metazoa</taxon>
        <taxon>Ecdysozoa</taxon>
        <taxon>Arthropoda</taxon>
        <taxon>Hexapoda</taxon>
        <taxon>Insecta</taxon>
        <taxon>Pterygota</taxon>
        <taxon>Neoptera</taxon>
        <taxon>Paraneoptera</taxon>
        <taxon>Hemiptera</taxon>
        <taxon>Heteroptera</taxon>
        <taxon>Panheteroptera</taxon>
        <taxon>Pentatomomorpha</taxon>
        <taxon>Pentatomoidea</taxon>
        <taxon>Pentatomidae</taxon>
        <taxon>Pentatominae</taxon>
        <taxon>Nezara</taxon>
    </lineage>
</organism>
<dbReference type="InterPro" id="IPR022800">
    <property type="entry name" value="Spt4/RpoE2_Znf"/>
</dbReference>
<evidence type="ECO:0000256" key="7">
    <source>
        <dbReference type="ARBA" id="ARBA00022833"/>
    </source>
</evidence>
<evidence type="ECO:0000256" key="6">
    <source>
        <dbReference type="ARBA" id="ARBA00022771"/>
    </source>
</evidence>
<dbReference type="GO" id="GO:0032044">
    <property type="term" value="C:DSIF complex"/>
    <property type="evidence" value="ECO:0007669"/>
    <property type="project" value="TreeGrafter"/>
</dbReference>
<dbReference type="PANTHER" id="PTHR12882">
    <property type="entry name" value="SUPPRESSOR OF TY 4"/>
    <property type="match status" value="1"/>
</dbReference>
<dbReference type="InterPro" id="IPR009287">
    <property type="entry name" value="Spt4"/>
</dbReference>
<keyword evidence="11 12" id="KW-0539">Nucleus</keyword>
<evidence type="ECO:0000256" key="12">
    <source>
        <dbReference type="PIRNR" id="PIRNR025023"/>
    </source>
</evidence>
<dbReference type="GO" id="GO:0140673">
    <property type="term" value="P:transcription elongation-coupled chromatin remodeling"/>
    <property type="evidence" value="ECO:0007669"/>
    <property type="project" value="InterPro"/>
</dbReference>
<dbReference type="AlphaFoldDB" id="A0A9P0HBI3"/>
<accession>A0A9P0HBI3</accession>
<keyword evidence="7" id="KW-0862">Zinc</keyword>
<reference evidence="14" key="1">
    <citation type="submission" date="2022-01" db="EMBL/GenBank/DDBJ databases">
        <authorList>
            <person name="King R."/>
        </authorList>
    </citation>
    <scope>NUCLEOTIDE SEQUENCE</scope>
</reference>
<dbReference type="EMBL" id="OV725080">
    <property type="protein sequence ID" value="CAH1399238.1"/>
    <property type="molecule type" value="Genomic_DNA"/>
</dbReference>